<dbReference type="EMBL" id="ANJA01002307">
    <property type="protein sequence ID" value="ETO70595.1"/>
    <property type="molecule type" value="Genomic_DNA"/>
</dbReference>
<organism evidence="2 3">
    <name type="scientific">Phytophthora nicotianae P1976</name>
    <dbReference type="NCBI Taxonomy" id="1317066"/>
    <lineage>
        <taxon>Eukaryota</taxon>
        <taxon>Sar</taxon>
        <taxon>Stramenopiles</taxon>
        <taxon>Oomycota</taxon>
        <taxon>Peronosporomycetes</taxon>
        <taxon>Peronosporales</taxon>
        <taxon>Peronosporaceae</taxon>
        <taxon>Phytophthora</taxon>
    </lineage>
</organism>
<dbReference type="Proteomes" id="UP000028582">
    <property type="component" value="Unassembled WGS sequence"/>
</dbReference>
<sequence>MTDSGTKANRPAKVARTISRGPPPSITMSPR</sequence>
<evidence type="ECO:0000313" key="2">
    <source>
        <dbReference type="EMBL" id="ETO70595.1"/>
    </source>
</evidence>
<proteinExistence type="predicted"/>
<protein>
    <submittedName>
        <fullName evidence="2">Uncharacterized protein</fullName>
    </submittedName>
</protein>
<gene>
    <name evidence="2" type="ORF">F444_12964</name>
</gene>
<accession>A0A080ZVD4</accession>
<comment type="caution">
    <text evidence="2">The sequence shown here is derived from an EMBL/GenBank/DDBJ whole genome shotgun (WGS) entry which is preliminary data.</text>
</comment>
<evidence type="ECO:0000313" key="3">
    <source>
        <dbReference type="Proteomes" id="UP000028582"/>
    </source>
</evidence>
<feature type="region of interest" description="Disordered" evidence="1">
    <location>
        <begin position="1"/>
        <end position="31"/>
    </location>
</feature>
<dbReference type="AlphaFoldDB" id="A0A080ZVD4"/>
<evidence type="ECO:0000256" key="1">
    <source>
        <dbReference type="SAM" id="MobiDB-lite"/>
    </source>
</evidence>
<name>A0A080ZVD4_PHYNI</name>
<reference evidence="2 3" key="1">
    <citation type="submission" date="2013-11" db="EMBL/GenBank/DDBJ databases">
        <title>The Genome Sequence of Phytophthora parasitica P1976.</title>
        <authorList>
            <consortium name="The Broad Institute Genomics Platform"/>
            <person name="Russ C."/>
            <person name="Tyler B."/>
            <person name="Panabieres F."/>
            <person name="Shan W."/>
            <person name="Tripathy S."/>
            <person name="Grunwald N."/>
            <person name="Machado M."/>
            <person name="Johnson C.S."/>
            <person name="Walker B."/>
            <person name="Young S."/>
            <person name="Zeng Q."/>
            <person name="Gargeya S."/>
            <person name="Fitzgerald M."/>
            <person name="Haas B."/>
            <person name="Abouelleil A."/>
            <person name="Allen A.W."/>
            <person name="Alvarado L."/>
            <person name="Arachchi H.M."/>
            <person name="Berlin A.M."/>
            <person name="Chapman S.B."/>
            <person name="Gainer-Dewar J."/>
            <person name="Goldberg J."/>
            <person name="Griggs A."/>
            <person name="Gujja S."/>
            <person name="Hansen M."/>
            <person name="Howarth C."/>
            <person name="Imamovic A."/>
            <person name="Ireland A."/>
            <person name="Larimer J."/>
            <person name="McCowan C."/>
            <person name="Murphy C."/>
            <person name="Pearson M."/>
            <person name="Poon T.W."/>
            <person name="Priest M."/>
            <person name="Roberts A."/>
            <person name="Saif S."/>
            <person name="Shea T."/>
            <person name="Sisk P."/>
            <person name="Sykes S."/>
            <person name="Wortman J."/>
            <person name="Nusbaum C."/>
            <person name="Birren B."/>
        </authorList>
    </citation>
    <scope>NUCLEOTIDE SEQUENCE [LARGE SCALE GENOMIC DNA]</scope>
    <source>
        <strain evidence="2 3">P1976</strain>
    </source>
</reference>